<feature type="compositionally biased region" description="Acidic residues" evidence="1">
    <location>
        <begin position="402"/>
        <end position="420"/>
    </location>
</feature>
<feature type="region of interest" description="Disordered" evidence="1">
    <location>
        <begin position="481"/>
        <end position="544"/>
    </location>
</feature>
<evidence type="ECO:0000256" key="1">
    <source>
        <dbReference type="SAM" id="MobiDB-lite"/>
    </source>
</evidence>
<gene>
    <name evidence="2" type="ORF">CDCA_CDCA09G2822</name>
</gene>
<keyword evidence="3" id="KW-1185">Reference proteome</keyword>
<evidence type="ECO:0000313" key="2">
    <source>
        <dbReference type="EMBL" id="KAK4536797.1"/>
    </source>
</evidence>
<organism evidence="2 3">
    <name type="scientific">Cyanidium caldarium</name>
    <name type="common">Red alga</name>
    <dbReference type="NCBI Taxonomy" id="2771"/>
    <lineage>
        <taxon>Eukaryota</taxon>
        <taxon>Rhodophyta</taxon>
        <taxon>Bangiophyceae</taxon>
        <taxon>Cyanidiales</taxon>
        <taxon>Cyanidiaceae</taxon>
        <taxon>Cyanidium</taxon>
    </lineage>
</organism>
<proteinExistence type="predicted"/>
<comment type="caution">
    <text evidence="2">The sequence shown here is derived from an EMBL/GenBank/DDBJ whole genome shotgun (WGS) entry which is preliminary data.</text>
</comment>
<feature type="compositionally biased region" description="Basic and acidic residues" evidence="1">
    <location>
        <begin position="436"/>
        <end position="447"/>
    </location>
</feature>
<accession>A0AAV9IX02</accession>
<protein>
    <submittedName>
        <fullName evidence="2">Uncharacterized protein</fullName>
    </submittedName>
</protein>
<dbReference type="AlphaFoldDB" id="A0AAV9IX02"/>
<dbReference type="Proteomes" id="UP001301350">
    <property type="component" value="Unassembled WGS sequence"/>
</dbReference>
<sequence>MRSLPTLPIETAVLFLLDYLSGYRPKAVPESLGLRLPDDAKCLHTGVLPFRDRFLQVGSVAPSGWLRVNDGQWSLLAELGAEVRGKLGEGWEQRLAGRGLVMSGEVRVVGAADGLRAIREQLEQAHWARFRPREDGAESAADQVGEWRRTWLRVESVLRVELHAINIHYAGCAMLSHCTRGGDVRQVSASLRVQRRMERFVEETLYERDGVAFWGLGRLQDPLVEQDAPDALLSAWPAAFAGALWRVAVADMVLCGSAEAPGNSESAVRGANQSSPKRREERVHGGTTEPALANPEPPPTRTSDTDPDRVPRRQPSKRVHATSRAHFAMLDEFLEATASLDSASPSQRARLPAEWMRRSGIVGSPTVYPRADHDVDSDASNGLVDESDDDTSIGSIRVLIDHDDDDDDDDVRDDVSDSEAEASPQALLDMVISPPSRERAGRERMADVDSPAQPPHAEMREDAQEFHDEDIMVNANEEMSVTDAEEHTVEAPTGEHDPTVETTAGEASHAPKPPDDVCMVDKATATEDPAPASPQSPSVPPMARLARNKRLWRFHLPASPSSTATTAS</sequence>
<feature type="compositionally biased region" description="Pro residues" evidence="1">
    <location>
        <begin position="531"/>
        <end position="540"/>
    </location>
</feature>
<evidence type="ECO:0000313" key="3">
    <source>
        <dbReference type="Proteomes" id="UP001301350"/>
    </source>
</evidence>
<name>A0AAV9IX02_CYACA</name>
<feature type="compositionally biased region" description="Polar residues" evidence="1">
    <location>
        <begin position="263"/>
        <end position="275"/>
    </location>
</feature>
<reference evidence="2 3" key="1">
    <citation type="submission" date="2022-07" db="EMBL/GenBank/DDBJ databases">
        <title>Genome-wide signatures of adaptation to extreme environments.</title>
        <authorList>
            <person name="Cho C.H."/>
            <person name="Yoon H.S."/>
        </authorList>
    </citation>
    <scope>NUCLEOTIDE SEQUENCE [LARGE SCALE GENOMIC DNA]</scope>
    <source>
        <strain evidence="2 3">DBV 063 E5</strain>
    </source>
</reference>
<feature type="region of interest" description="Disordered" evidence="1">
    <location>
        <begin position="260"/>
        <end position="323"/>
    </location>
</feature>
<dbReference type="EMBL" id="JANCYW010000009">
    <property type="protein sequence ID" value="KAK4536797.1"/>
    <property type="molecule type" value="Genomic_DNA"/>
</dbReference>
<feature type="region of interest" description="Disordered" evidence="1">
    <location>
        <begin position="364"/>
        <end position="462"/>
    </location>
</feature>
<feature type="compositionally biased region" description="Basic residues" evidence="1">
    <location>
        <begin position="312"/>
        <end position="323"/>
    </location>
</feature>
<feature type="compositionally biased region" description="Basic and acidic residues" evidence="1">
    <location>
        <begin position="484"/>
        <end position="499"/>
    </location>
</feature>